<dbReference type="GO" id="GO:0005524">
    <property type="term" value="F:ATP binding"/>
    <property type="evidence" value="ECO:0007669"/>
    <property type="project" value="InterPro"/>
</dbReference>
<dbReference type="RefSeq" id="WP_123351638.1">
    <property type="nucleotide sequence ID" value="NZ_CP027432.2"/>
</dbReference>
<dbReference type="InterPro" id="IPR003959">
    <property type="entry name" value="ATPase_AAA_core"/>
</dbReference>
<dbReference type="InterPro" id="IPR003593">
    <property type="entry name" value="AAA+_ATPase"/>
</dbReference>
<dbReference type="EMBL" id="RJVK01000001">
    <property type="protein sequence ID" value="ROR40724.1"/>
    <property type="molecule type" value="Genomic_DNA"/>
</dbReference>
<sequence length="356" mass="41723">MKFLFENWNIKKGLKIKKLFINNYKVLKNFEIDFCDKNNNPLPIIVLAGINGSGKTAVLESIYGIKKIGGIRLETILDNEKKVFNSNTSALAIGGEGIKQFWYNDEIKGKIHYFSYQSSLRDIKNFLPEYIQKLVFEYDIKASEVYKKIRENINDIFDSLNINIEFDSRDGKGNLFFKHKITGEKFLIDELSSGERTLISEVLYLYLSNIKNMVILIDEPELSLHPKWQSKILKLYEDYAIKNNCQIILATHSPLIIGSAKSEYLRVLNFEKNKVVVKKFNRSYGLEFNKILLEIMGINNLRTEEVEKDFNKLREYILMKNWEKYKQLYNKMYSYLGEDVDLKLLNMQARLKGFND</sequence>
<reference evidence="3 4" key="2">
    <citation type="submission" date="2018-11" db="EMBL/GenBank/DDBJ databases">
        <title>Genomic Encyclopedia of Type Strains, Phase IV (KMG-IV): sequencing the most valuable type-strain genomes for metagenomic binning, comparative biology and taxonomic classification.</title>
        <authorList>
            <person name="Goeker M."/>
        </authorList>
    </citation>
    <scope>NUCLEOTIDE SEQUENCE [LARGE SCALE GENOMIC DNA]</scope>
    <source>
        <strain evidence="3 4">DSM 27783</strain>
    </source>
</reference>
<dbReference type="Gene3D" id="3.40.50.300">
    <property type="entry name" value="P-loop containing nucleotide triphosphate hydrolases"/>
    <property type="match status" value="2"/>
</dbReference>
<dbReference type="Proteomes" id="UP000298805">
    <property type="component" value="Chromosome"/>
</dbReference>
<dbReference type="Pfam" id="PF13304">
    <property type="entry name" value="AAA_21"/>
    <property type="match status" value="1"/>
</dbReference>
<evidence type="ECO:0000313" key="4">
    <source>
        <dbReference type="Proteomes" id="UP000272781"/>
    </source>
</evidence>
<reference evidence="2" key="3">
    <citation type="submission" date="2019-06" db="EMBL/GenBank/DDBJ databases">
        <title>A comparative analysis of the Nautiliaceae.</title>
        <authorList>
            <person name="Grosche A."/>
            <person name="Smedile F."/>
            <person name="Vetriani C."/>
        </authorList>
    </citation>
    <scope>NUCLEOTIDE SEQUENCE</scope>
    <source>
        <strain evidence="2">TB6</strain>
    </source>
</reference>
<keyword evidence="5" id="KW-1185">Reference proteome</keyword>
<dbReference type="SMART" id="SM00382">
    <property type="entry name" value="AAA"/>
    <property type="match status" value="1"/>
</dbReference>
<evidence type="ECO:0000259" key="1">
    <source>
        <dbReference type="SMART" id="SM00382"/>
    </source>
</evidence>
<reference evidence="5" key="1">
    <citation type="submission" date="2018-03" db="EMBL/GenBank/DDBJ databases">
        <title>A comparative analysis of the Nautiliaceae.</title>
        <authorList>
            <person name="Grosche A."/>
            <person name="Smedile F."/>
            <person name="Vetriani C."/>
        </authorList>
    </citation>
    <scope>NUCLEOTIDE SEQUENCE [LARGE SCALE GENOMIC DNA]</scope>
    <source>
        <strain evidence="5">TB6</strain>
    </source>
</reference>
<dbReference type="SUPFAM" id="SSF52540">
    <property type="entry name" value="P-loop containing nucleoside triphosphate hydrolases"/>
    <property type="match status" value="1"/>
</dbReference>
<feature type="domain" description="AAA+ ATPase" evidence="1">
    <location>
        <begin position="41"/>
        <end position="271"/>
    </location>
</feature>
<dbReference type="Proteomes" id="UP000272781">
    <property type="component" value="Unassembled WGS sequence"/>
</dbReference>
<accession>A0AAJ4RDS2</accession>
<evidence type="ECO:0000313" key="5">
    <source>
        <dbReference type="Proteomes" id="UP000298805"/>
    </source>
</evidence>
<dbReference type="PANTHER" id="PTHR43581:SF2">
    <property type="entry name" value="EXCINUCLEASE ATPASE SUBUNIT"/>
    <property type="match status" value="1"/>
</dbReference>
<dbReference type="InterPro" id="IPR051396">
    <property type="entry name" value="Bact_Antivir_Def_Nuclease"/>
</dbReference>
<protein>
    <submittedName>
        <fullName evidence="3">AbiEii toxin of type IV toxin-antitoxin system</fullName>
    </submittedName>
</protein>
<gene>
    <name evidence="2" type="ORF">C6V80_06110</name>
    <name evidence="3" type="ORF">EDC58_0204</name>
</gene>
<name>A0AAJ4RDS2_9BACT</name>
<proteinExistence type="predicted"/>
<dbReference type="InterPro" id="IPR027417">
    <property type="entry name" value="P-loop_NTPase"/>
</dbReference>
<evidence type="ECO:0000313" key="3">
    <source>
        <dbReference type="EMBL" id="ROR40724.1"/>
    </source>
</evidence>
<dbReference type="EMBL" id="CP027432">
    <property type="protein sequence ID" value="QCI28549.1"/>
    <property type="molecule type" value="Genomic_DNA"/>
</dbReference>
<dbReference type="GO" id="GO:0016887">
    <property type="term" value="F:ATP hydrolysis activity"/>
    <property type="evidence" value="ECO:0007669"/>
    <property type="project" value="InterPro"/>
</dbReference>
<organism evidence="3 4">
    <name type="scientific">Caminibacter pacificus</name>
    <dbReference type="NCBI Taxonomy" id="1424653"/>
    <lineage>
        <taxon>Bacteria</taxon>
        <taxon>Pseudomonadati</taxon>
        <taxon>Campylobacterota</taxon>
        <taxon>Epsilonproteobacteria</taxon>
        <taxon>Nautiliales</taxon>
        <taxon>Nautiliaceae</taxon>
        <taxon>Caminibacter</taxon>
    </lineage>
</organism>
<dbReference type="AlphaFoldDB" id="A0AAJ4RDS2"/>
<dbReference type="PANTHER" id="PTHR43581">
    <property type="entry name" value="ATP/GTP PHOSPHATASE"/>
    <property type="match status" value="1"/>
</dbReference>
<evidence type="ECO:0000313" key="2">
    <source>
        <dbReference type="EMBL" id="QCI28549.1"/>
    </source>
</evidence>